<evidence type="ECO:0000313" key="2">
    <source>
        <dbReference type="Proteomes" id="UP001140096"/>
    </source>
</evidence>
<accession>A0ACC1LIS9</accession>
<keyword evidence="2" id="KW-1185">Reference proteome</keyword>
<organism evidence="1 2">
    <name type="scientific">Coemansia furcata</name>
    <dbReference type="NCBI Taxonomy" id="417177"/>
    <lineage>
        <taxon>Eukaryota</taxon>
        <taxon>Fungi</taxon>
        <taxon>Fungi incertae sedis</taxon>
        <taxon>Zoopagomycota</taxon>
        <taxon>Kickxellomycotina</taxon>
        <taxon>Kickxellomycetes</taxon>
        <taxon>Kickxellales</taxon>
        <taxon>Kickxellaceae</taxon>
        <taxon>Coemansia</taxon>
    </lineage>
</organism>
<protein>
    <submittedName>
        <fullName evidence="1">Uncharacterized protein</fullName>
    </submittedName>
</protein>
<dbReference type="EMBL" id="JANBUP010000744">
    <property type="protein sequence ID" value="KAJ2810332.1"/>
    <property type="molecule type" value="Genomic_DNA"/>
</dbReference>
<sequence length="164" mass="18476">MASSITLSGTIPPVSRQPYSGSSRLAQPGSNASHANQTLSRLVRELNASRIDEESDEESEGERTGMTAENQRPDRVQPRSSQRRMFHTDHSSSSRRTHSHQTSSLSDLADPEGSLALSRRQRAAHTIKRRTRRLLYLISYYLSQFMHDLGSTAVTYRPLQFGIY</sequence>
<comment type="caution">
    <text evidence="1">The sequence shown here is derived from an EMBL/GenBank/DDBJ whole genome shotgun (WGS) entry which is preliminary data.</text>
</comment>
<dbReference type="Proteomes" id="UP001140096">
    <property type="component" value="Unassembled WGS sequence"/>
</dbReference>
<proteinExistence type="predicted"/>
<reference evidence="1" key="1">
    <citation type="submission" date="2022-07" db="EMBL/GenBank/DDBJ databases">
        <title>Phylogenomic reconstructions and comparative analyses of Kickxellomycotina fungi.</title>
        <authorList>
            <person name="Reynolds N.K."/>
            <person name="Stajich J.E."/>
            <person name="Barry K."/>
            <person name="Grigoriev I.V."/>
            <person name="Crous P."/>
            <person name="Smith M.E."/>
        </authorList>
    </citation>
    <scope>NUCLEOTIDE SEQUENCE</scope>
    <source>
        <strain evidence="1">CBS 102833</strain>
    </source>
</reference>
<evidence type="ECO:0000313" key="1">
    <source>
        <dbReference type="EMBL" id="KAJ2810332.1"/>
    </source>
</evidence>
<gene>
    <name evidence="1" type="ORF">H4S07_002727</name>
</gene>
<name>A0ACC1LIS9_9FUNG</name>